<evidence type="ECO:0000259" key="1">
    <source>
        <dbReference type="Pfam" id="PF09361"/>
    </source>
</evidence>
<dbReference type="InterPro" id="IPR018968">
    <property type="entry name" value="Phasin"/>
</dbReference>
<dbReference type="STRING" id="375574.GCA_001418035_00882"/>
<evidence type="ECO:0000313" key="2">
    <source>
        <dbReference type="EMBL" id="CUA82224.1"/>
    </source>
</evidence>
<dbReference type="Proteomes" id="UP000243535">
    <property type="component" value="Unassembled WGS sequence"/>
</dbReference>
<feature type="domain" description="Phasin" evidence="1">
    <location>
        <begin position="6"/>
        <end position="105"/>
    </location>
</feature>
<accession>A0A0K6GUK5</accession>
<name>A0A0K6GUK5_9NEIS</name>
<keyword evidence="3" id="KW-1185">Reference proteome</keyword>
<sequence length="189" mass="20460">MVNNTEQLNQFSMDLVEGALRFAQLSLDSTERLMRFQFEASKQILEENVAAARQLTQLALTAEAMEEARKYSTQAMERSLAQSRTLYDIASQVQGDFTRLAEDRVDTLTKSLTNGLDHLSKNAPAGSETAVNVAKSSLATATAAMSSLSKVAKQMAEFTDTNVKAASHATVEAVKTVSRRAPQGPTAQA</sequence>
<gene>
    <name evidence="2" type="ORF">Ga0061063_1089</name>
</gene>
<dbReference type="NCBIfam" id="TIGR01841">
    <property type="entry name" value="phasin"/>
    <property type="match status" value="1"/>
</dbReference>
<dbReference type="InterPro" id="IPR010127">
    <property type="entry name" value="Phasin_subfam-1"/>
</dbReference>
<evidence type="ECO:0000313" key="3">
    <source>
        <dbReference type="Proteomes" id="UP000243535"/>
    </source>
</evidence>
<proteinExistence type="predicted"/>
<dbReference type="EMBL" id="CYHA01000002">
    <property type="protein sequence ID" value="CUA82224.1"/>
    <property type="molecule type" value="Genomic_DNA"/>
</dbReference>
<dbReference type="RefSeq" id="WP_055433535.1">
    <property type="nucleotide sequence ID" value="NZ_CYHA01000002.1"/>
</dbReference>
<dbReference type="OrthoDB" id="5298576at2"/>
<organism evidence="2 3">
    <name type="scientific">Gulbenkiania indica</name>
    <dbReference type="NCBI Taxonomy" id="375574"/>
    <lineage>
        <taxon>Bacteria</taxon>
        <taxon>Pseudomonadati</taxon>
        <taxon>Pseudomonadota</taxon>
        <taxon>Betaproteobacteria</taxon>
        <taxon>Neisseriales</taxon>
        <taxon>Chromobacteriaceae</taxon>
        <taxon>Gulbenkiania</taxon>
    </lineage>
</organism>
<dbReference type="AlphaFoldDB" id="A0A0K6GUK5"/>
<reference evidence="3" key="1">
    <citation type="submission" date="2015-08" db="EMBL/GenBank/DDBJ databases">
        <authorList>
            <person name="Varghese N."/>
        </authorList>
    </citation>
    <scope>NUCLEOTIDE SEQUENCE [LARGE SCALE GENOMIC DNA]</scope>
    <source>
        <strain evidence="3">DSM 17901</strain>
    </source>
</reference>
<protein>
    <submittedName>
        <fullName evidence="2">Phasin family protein</fullName>
    </submittedName>
</protein>
<dbReference type="Pfam" id="PF09361">
    <property type="entry name" value="Phasin_2"/>
    <property type="match status" value="1"/>
</dbReference>